<feature type="transmembrane region" description="Helical" evidence="2">
    <location>
        <begin position="68"/>
        <end position="89"/>
    </location>
</feature>
<dbReference type="InParanoid" id="A0A409WVA1"/>
<feature type="region of interest" description="Disordered" evidence="1">
    <location>
        <begin position="1"/>
        <end position="62"/>
    </location>
</feature>
<reference evidence="3 4" key="1">
    <citation type="journal article" date="2018" name="Evol. Lett.">
        <title>Horizontal gene cluster transfer increased hallucinogenic mushroom diversity.</title>
        <authorList>
            <person name="Reynolds H.T."/>
            <person name="Vijayakumar V."/>
            <person name="Gluck-Thaler E."/>
            <person name="Korotkin H.B."/>
            <person name="Matheny P.B."/>
            <person name="Slot J.C."/>
        </authorList>
    </citation>
    <scope>NUCLEOTIDE SEQUENCE [LARGE SCALE GENOMIC DNA]</scope>
    <source>
        <strain evidence="3 4">2629</strain>
    </source>
</reference>
<evidence type="ECO:0000256" key="2">
    <source>
        <dbReference type="SAM" id="Phobius"/>
    </source>
</evidence>
<dbReference type="Proteomes" id="UP000284842">
    <property type="component" value="Unassembled WGS sequence"/>
</dbReference>
<gene>
    <name evidence="3" type="ORF">CVT24_002440</name>
</gene>
<sequence>MEVSGPYPANGNASSQSNKALETMVTAEPRRADGETKSAPPKELSDVMKAGDASGKPPAKNEATARKAIIGSCCSITAPFLVFLPFLVARMPTPTIPQFPSGVTHVPPSGSRDTGNHLQAEMKEINS</sequence>
<dbReference type="EMBL" id="NHTK01005161">
    <property type="protein sequence ID" value="PPQ82432.1"/>
    <property type="molecule type" value="Genomic_DNA"/>
</dbReference>
<keyword evidence="2" id="KW-1133">Transmembrane helix</keyword>
<evidence type="ECO:0000313" key="4">
    <source>
        <dbReference type="Proteomes" id="UP000284842"/>
    </source>
</evidence>
<protein>
    <submittedName>
        <fullName evidence="3">Uncharacterized protein</fullName>
    </submittedName>
</protein>
<keyword evidence="2" id="KW-0472">Membrane</keyword>
<accession>A0A409WVA1</accession>
<keyword evidence="2" id="KW-0812">Transmembrane</keyword>
<evidence type="ECO:0000313" key="3">
    <source>
        <dbReference type="EMBL" id="PPQ82432.1"/>
    </source>
</evidence>
<name>A0A409WVA1_9AGAR</name>
<comment type="caution">
    <text evidence="3">The sequence shown here is derived from an EMBL/GenBank/DDBJ whole genome shotgun (WGS) entry which is preliminary data.</text>
</comment>
<proteinExistence type="predicted"/>
<organism evidence="3 4">
    <name type="scientific">Panaeolus cyanescens</name>
    <dbReference type="NCBI Taxonomy" id="181874"/>
    <lineage>
        <taxon>Eukaryota</taxon>
        <taxon>Fungi</taxon>
        <taxon>Dikarya</taxon>
        <taxon>Basidiomycota</taxon>
        <taxon>Agaricomycotina</taxon>
        <taxon>Agaricomycetes</taxon>
        <taxon>Agaricomycetidae</taxon>
        <taxon>Agaricales</taxon>
        <taxon>Agaricineae</taxon>
        <taxon>Galeropsidaceae</taxon>
        <taxon>Panaeolus</taxon>
    </lineage>
</organism>
<evidence type="ECO:0000256" key="1">
    <source>
        <dbReference type="SAM" id="MobiDB-lite"/>
    </source>
</evidence>
<feature type="compositionally biased region" description="Polar residues" evidence="1">
    <location>
        <begin position="11"/>
        <end position="20"/>
    </location>
</feature>
<dbReference type="AlphaFoldDB" id="A0A409WVA1"/>
<keyword evidence="4" id="KW-1185">Reference proteome</keyword>